<evidence type="ECO:0000313" key="5">
    <source>
        <dbReference type="EMBL" id="CAC5401607.1"/>
    </source>
</evidence>
<dbReference type="Gene3D" id="3.30.70.1390">
    <property type="entry name" value="ROC domain from the Parkinson's disease-associated leucine-rich repeat kinase 2"/>
    <property type="match status" value="1"/>
</dbReference>
<evidence type="ECO:0000256" key="1">
    <source>
        <dbReference type="ARBA" id="ARBA00022737"/>
    </source>
</evidence>
<dbReference type="Gene3D" id="1.10.10.10">
    <property type="entry name" value="Winged helix-like DNA-binding domain superfamily/Winged helix DNA-binding domain"/>
    <property type="match status" value="1"/>
</dbReference>
<feature type="repeat" description="ANK" evidence="3">
    <location>
        <begin position="28"/>
        <end position="60"/>
    </location>
</feature>
<dbReference type="InterPro" id="IPR036388">
    <property type="entry name" value="WH-like_DNA-bd_sf"/>
</dbReference>
<name>A0A6J8D1V2_MYTCO</name>
<evidence type="ECO:0000256" key="3">
    <source>
        <dbReference type="PROSITE-ProRule" id="PRU00023"/>
    </source>
</evidence>
<dbReference type="Proteomes" id="UP000507470">
    <property type="component" value="Unassembled WGS sequence"/>
</dbReference>
<dbReference type="PANTHER" id="PTHR24198:SF165">
    <property type="entry name" value="ANKYRIN REPEAT-CONTAINING PROTEIN-RELATED"/>
    <property type="match status" value="1"/>
</dbReference>
<feature type="domain" description="COR" evidence="4">
    <location>
        <begin position="374"/>
        <end position="512"/>
    </location>
</feature>
<dbReference type="Pfam" id="PF16095">
    <property type="entry name" value="COR-A"/>
    <property type="match status" value="1"/>
</dbReference>
<dbReference type="AlphaFoldDB" id="A0A6J8D1V2"/>
<sequence>MRASWYGHLEVIRLLLDQGSKINTQNINGFSALLLAAASGRLGAVQLLIERKCNKEATNIFGYSALHYSAWLGNLPMTKWLIERAGMDASIKTSRGTTRYDLARNHGYCNNEETERHARLLKPYEETLINQRKRPMEESVEATATNARKNSSETILYIRESKESEAASLQSEKSTDPFGHPVGIANQPSHLMIEQAYRDIEAMLQSEIDLHDKEKYATLLLWDFAGDEEFYHTHQTFLSPDAIYLVVTKLNEADDNRAQDLFRFWMDSIHCYSRMDEMKNGNEDNTRIRDDFDPPVVIVGTWKESVTSETEEIEDACREKLLWYTDNMADDERGHIRDTIFLSNTKDDDSVFQQIRQYILKLAKTNRTWNTEYPLKFIQLEKRLQEKKKELPIITFQELRHIAAEVSEPLRDEELILYLKFHHEIRAVVYFEDLPDYIILDTQWLSDAFKCIVTAKKFRAISIKNQQHWKEFYHKGKLHKEVLEDIFQKEENILYKHKEHILNVMEKFDIIIRPITSERNAATDTSCYYVPCIIKAEPECDIYKMFNVTEDNCQKSSWLCFKFRFLPPHLMNHVIASLCRKYEVAEVGVVQQHERQNTPKRVIALFRGTAVFELKKTTKLSKLLITTCPNIILVQVLEFGKSTNIERGMYKYIVDFVTDEMNKIIGTRFKMTNVGFEKKWECGLEKPQSVTGANSFTEEHITEYYCETCTNTHEFKDEWSDLQSKTICLSQRFAETPERNDKTETTSKNQIISTKVSCYFKGCMRAFSNVYEESTKPSTCSSLTGFTKEEINYAKMGMILLNILIDVLYDLLKQDKTFLRPRSECDITYLYKEHRRIDKHKPSIGWGGTWLNIQSTNIAVGDDIERIRNTRNELQHCKTFMLDDTRFNDLLELLKRFDIHNKPPKLYTDQLNEILAKTISEEEVKAVKKEILEMIIEVEIEHT</sequence>
<dbReference type="Pfam" id="PF08477">
    <property type="entry name" value="Roc"/>
    <property type="match status" value="1"/>
</dbReference>
<evidence type="ECO:0000256" key="2">
    <source>
        <dbReference type="ARBA" id="ARBA00023043"/>
    </source>
</evidence>
<dbReference type="OrthoDB" id="5962960at2759"/>
<dbReference type="PROSITE" id="PS50088">
    <property type="entry name" value="ANK_REPEAT"/>
    <property type="match status" value="2"/>
</dbReference>
<dbReference type="SUPFAM" id="SSF48403">
    <property type="entry name" value="Ankyrin repeat"/>
    <property type="match status" value="1"/>
</dbReference>
<dbReference type="Pfam" id="PF12796">
    <property type="entry name" value="Ank_2"/>
    <property type="match status" value="1"/>
</dbReference>
<dbReference type="InterPro" id="IPR032171">
    <property type="entry name" value="COR-A"/>
</dbReference>
<feature type="repeat" description="ANK" evidence="3">
    <location>
        <begin position="1"/>
        <end position="27"/>
    </location>
</feature>
<gene>
    <name evidence="5" type="ORF">MCOR_35672</name>
</gene>
<keyword evidence="6" id="KW-1185">Reference proteome</keyword>
<proteinExistence type="predicted"/>
<dbReference type="InterPro" id="IPR002110">
    <property type="entry name" value="Ankyrin_rpt"/>
</dbReference>
<keyword evidence="2 3" id="KW-0040">ANK repeat</keyword>
<evidence type="ECO:0000259" key="4">
    <source>
        <dbReference type="Pfam" id="PF16095"/>
    </source>
</evidence>
<protein>
    <recommendedName>
        <fullName evidence="4">COR domain-containing protein</fullName>
    </recommendedName>
</protein>
<dbReference type="Gene3D" id="1.25.40.20">
    <property type="entry name" value="Ankyrin repeat-containing domain"/>
    <property type="match status" value="1"/>
</dbReference>
<dbReference type="SMART" id="SM00248">
    <property type="entry name" value="ANK"/>
    <property type="match status" value="3"/>
</dbReference>
<dbReference type="PANTHER" id="PTHR24198">
    <property type="entry name" value="ANKYRIN REPEAT AND PROTEIN KINASE DOMAIN-CONTAINING PROTEIN"/>
    <property type="match status" value="1"/>
</dbReference>
<reference evidence="5 6" key="1">
    <citation type="submission" date="2020-06" db="EMBL/GenBank/DDBJ databases">
        <authorList>
            <person name="Li R."/>
            <person name="Bekaert M."/>
        </authorList>
    </citation>
    <scope>NUCLEOTIDE SEQUENCE [LARGE SCALE GENOMIC DNA]</scope>
    <source>
        <strain evidence="6">wild</strain>
    </source>
</reference>
<organism evidence="5 6">
    <name type="scientific">Mytilus coruscus</name>
    <name type="common">Sea mussel</name>
    <dbReference type="NCBI Taxonomy" id="42192"/>
    <lineage>
        <taxon>Eukaryota</taxon>
        <taxon>Metazoa</taxon>
        <taxon>Spiralia</taxon>
        <taxon>Lophotrochozoa</taxon>
        <taxon>Mollusca</taxon>
        <taxon>Bivalvia</taxon>
        <taxon>Autobranchia</taxon>
        <taxon>Pteriomorphia</taxon>
        <taxon>Mytilida</taxon>
        <taxon>Mytiloidea</taxon>
        <taxon>Mytilidae</taxon>
        <taxon>Mytilinae</taxon>
        <taxon>Mytilus</taxon>
    </lineage>
</organism>
<accession>A0A6J8D1V2</accession>
<dbReference type="EMBL" id="CACVKT020006447">
    <property type="protein sequence ID" value="CAC5401607.1"/>
    <property type="molecule type" value="Genomic_DNA"/>
</dbReference>
<evidence type="ECO:0000313" key="6">
    <source>
        <dbReference type="Proteomes" id="UP000507470"/>
    </source>
</evidence>
<keyword evidence="1" id="KW-0677">Repeat</keyword>
<dbReference type="InterPro" id="IPR036770">
    <property type="entry name" value="Ankyrin_rpt-contain_sf"/>
</dbReference>